<evidence type="ECO:0000313" key="1">
    <source>
        <dbReference type="EMBL" id="SFT81277.1"/>
    </source>
</evidence>
<dbReference type="RefSeq" id="WP_090250576.1">
    <property type="nucleotide sequence ID" value="NZ_FPAS01000004.1"/>
</dbReference>
<accession>A0A1I7B260</accession>
<dbReference type="EMBL" id="FPAS01000004">
    <property type="protein sequence ID" value="SFT81277.1"/>
    <property type="molecule type" value="Genomic_DNA"/>
</dbReference>
<proteinExistence type="predicted"/>
<dbReference type="PROSITE" id="PS51257">
    <property type="entry name" value="PROKAR_LIPOPROTEIN"/>
    <property type="match status" value="1"/>
</dbReference>
<dbReference type="AlphaFoldDB" id="A0A1I7B260"/>
<evidence type="ECO:0000313" key="2">
    <source>
        <dbReference type="Proteomes" id="UP000236454"/>
    </source>
</evidence>
<dbReference type="Proteomes" id="UP000236454">
    <property type="component" value="Unassembled WGS sequence"/>
</dbReference>
<evidence type="ECO:0008006" key="3">
    <source>
        <dbReference type="Google" id="ProtNLM"/>
    </source>
</evidence>
<gene>
    <name evidence="1" type="ORF">SAMN05216474_2481</name>
</gene>
<dbReference type="OrthoDB" id="1251710at2"/>
<protein>
    <recommendedName>
        <fullName evidence="3">Lipoprotein</fullName>
    </recommendedName>
</protein>
<name>A0A1I7B260_9FLAO</name>
<sequence length="298" mass="34431">MNRLIHLTLLSLFLIGCRSYIKIGSVKNNVCKSLEKKTVLFAVFVDSDRTHPWSAYDINSTLDSIQVSIDWLEKQAVANGISLDIILEHGINASKDSVIPFKEKFKYESLSGTLFKYKDLTKGIDLVDAWSDNVSKDVARSLPKDTSELVLTKNKLNNRERLIAKLRNQYKTDNIALMFFINNYFENEISVAFHTSSGTEIEYAIVSKKQPTVIVHEFLHLFGACDLYLSPFDHGVFPRLKKRRVMKRYPNEIMAFTHKNLDSLNLSPLTKYLIGWENQLDKKEGRFLVNRRRKVLEY</sequence>
<dbReference type="STRING" id="477690.SAMN05216474_2481"/>
<keyword evidence="2" id="KW-1185">Reference proteome</keyword>
<reference evidence="1 2" key="1">
    <citation type="submission" date="2016-10" db="EMBL/GenBank/DDBJ databases">
        <authorList>
            <person name="de Groot N.N."/>
        </authorList>
    </citation>
    <scope>NUCLEOTIDE SEQUENCE [LARGE SCALE GENOMIC DNA]</scope>
    <source>
        <strain evidence="1 2">CGMCC 1.7005</strain>
    </source>
</reference>
<organism evidence="1 2">
    <name type="scientific">Lishizhenia tianjinensis</name>
    <dbReference type="NCBI Taxonomy" id="477690"/>
    <lineage>
        <taxon>Bacteria</taxon>
        <taxon>Pseudomonadati</taxon>
        <taxon>Bacteroidota</taxon>
        <taxon>Flavobacteriia</taxon>
        <taxon>Flavobacteriales</taxon>
        <taxon>Crocinitomicaceae</taxon>
        <taxon>Lishizhenia</taxon>
    </lineage>
</organism>